<dbReference type="InterPro" id="IPR025309">
    <property type="entry name" value="KTSC_dom"/>
</dbReference>
<evidence type="ECO:0000313" key="2">
    <source>
        <dbReference type="EMBL" id="GAG89173.1"/>
    </source>
</evidence>
<dbReference type="Pfam" id="PF13619">
    <property type="entry name" value="KTSC"/>
    <property type="match status" value="1"/>
</dbReference>
<feature type="domain" description="KTSC" evidence="1">
    <location>
        <begin position="11"/>
        <end position="67"/>
    </location>
</feature>
<evidence type="ECO:0000259" key="1">
    <source>
        <dbReference type="Pfam" id="PF13619"/>
    </source>
</evidence>
<accession>X1BY95</accession>
<gene>
    <name evidence="2" type="ORF">S01H4_22802</name>
</gene>
<sequence>MPGIKMIPVVSSNVESIGYDEKTRRLGVKFLRGAAYVYADVPLEKWQGCDLGGSVGKWLHKEIIGKYASEKVQEATNVRSGD</sequence>
<comment type="caution">
    <text evidence="2">The sequence shown here is derived from an EMBL/GenBank/DDBJ whole genome shotgun (WGS) entry which is preliminary data.</text>
</comment>
<dbReference type="EMBL" id="BART01010501">
    <property type="protein sequence ID" value="GAG89173.1"/>
    <property type="molecule type" value="Genomic_DNA"/>
</dbReference>
<organism evidence="2">
    <name type="scientific">marine sediment metagenome</name>
    <dbReference type="NCBI Taxonomy" id="412755"/>
    <lineage>
        <taxon>unclassified sequences</taxon>
        <taxon>metagenomes</taxon>
        <taxon>ecological metagenomes</taxon>
    </lineage>
</organism>
<dbReference type="AlphaFoldDB" id="X1BY95"/>
<proteinExistence type="predicted"/>
<name>X1BY95_9ZZZZ</name>
<protein>
    <recommendedName>
        <fullName evidence="1">KTSC domain-containing protein</fullName>
    </recommendedName>
</protein>
<reference evidence="2" key="1">
    <citation type="journal article" date="2014" name="Front. Microbiol.">
        <title>High frequency of phylogenetically diverse reductive dehalogenase-homologous genes in deep subseafloor sedimentary metagenomes.</title>
        <authorList>
            <person name="Kawai M."/>
            <person name="Futagami T."/>
            <person name="Toyoda A."/>
            <person name="Takaki Y."/>
            <person name="Nishi S."/>
            <person name="Hori S."/>
            <person name="Arai W."/>
            <person name="Tsubouchi T."/>
            <person name="Morono Y."/>
            <person name="Uchiyama I."/>
            <person name="Ito T."/>
            <person name="Fujiyama A."/>
            <person name="Inagaki F."/>
            <person name="Takami H."/>
        </authorList>
    </citation>
    <scope>NUCLEOTIDE SEQUENCE</scope>
    <source>
        <strain evidence="2">Expedition CK06-06</strain>
    </source>
</reference>